<keyword evidence="5" id="KW-1185">Reference proteome</keyword>
<evidence type="ECO:0000313" key="5">
    <source>
        <dbReference type="Proteomes" id="UP000006039"/>
    </source>
</evidence>
<dbReference type="InterPro" id="IPR011993">
    <property type="entry name" value="PH-like_dom_sf"/>
</dbReference>
<dbReference type="HOGENOM" id="CLU_037393_1_0_1"/>
<dbReference type="EMBL" id="GL385398">
    <property type="protein sequence ID" value="EJT74369.1"/>
    <property type="molecule type" value="Genomic_DNA"/>
</dbReference>
<dbReference type="EnsemblFungi" id="EJT74369">
    <property type="protein sequence ID" value="EJT74369"/>
    <property type="gene ID" value="GGTG_08210"/>
</dbReference>
<gene>
    <name evidence="4" type="primary">20348668</name>
    <name evidence="3" type="ORF">GGTG_08210</name>
</gene>
<reference evidence="5" key="1">
    <citation type="submission" date="2010-07" db="EMBL/GenBank/DDBJ databases">
        <title>The genome sequence of Gaeumannomyces graminis var. tritici strain R3-111a-1.</title>
        <authorList>
            <consortium name="The Broad Institute Genome Sequencing Platform"/>
            <person name="Ma L.-J."/>
            <person name="Dead R."/>
            <person name="Young S."/>
            <person name="Zeng Q."/>
            <person name="Koehrsen M."/>
            <person name="Alvarado L."/>
            <person name="Berlin A."/>
            <person name="Chapman S.B."/>
            <person name="Chen Z."/>
            <person name="Freedman E."/>
            <person name="Gellesch M."/>
            <person name="Goldberg J."/>
            <person name="Griggs A."/>
            <person name="Gujja S."/>
            <person name="Heilman E.R."/>
            <person name="Heiman D."/>
            <person name="Hepburn T."/>
            <person name="Howarth C."/>
            <person name="Jen D."/>
            <person name="Larson L."/>
            <person name="Mehta T."/>
            <person name="Neiman D."/>
            <person name="Pearson M."/>
            <person name="Roberts A."/>
            <person name="Saif S."/>
            <person name="Shea T."/>
            <person name="Shenoy N."/>
            <person name="Sisk P."/>
            <person name="Stolte C."/>
            <person name="Sykes S."/>
            <person name="Walk T."/>
            <person name="White J."/>
            <person name="Yandava C."/>
            <person name="Haas B."/>
            <person name="Nusbaum C."/>
            <person name="Birren B."/>
        </authorList>
    </citation>
    <scope>NUCLEOTIDE SEQUENCE [LARGE SCALE GENOMIC DNA]</scope>
    <source>
        <strain evidence="5">R3-111a-1</strain>
    </source>
</reference>
<dbReference type="eggNOG" id="ENOG502S0C3">
    <property type="taxonomic scope" value="Eukaryota"/>
</dbReference>
<dbReference type="VEuPathDB" id="FungiDB:GGTG_08210"/>
<sequence>MSTFVTMAGIHTAPPGAIDTAAESSLRRHGALAAPSTTAAAAQRSTSPARMPQTMQAVSPVNQNGCFEFDRVLKCGYVQKRTKTKAWKTVYLVMRPNTIYMYKSDKEDKLRGQIYLSELTAVTLLKDPKQKRQNVFGLFSASKNFYFQAGSAKESHSWVEVIRRDARIEEEEEEIFLASPILRRGSYAPGSCLAQPTGSSGMAMERERGLSSSPEPLDNSIDAAFAIAGSHDARPVSAMVESFSQLGSDFVSHSDLSDFEPPGRSFGASFEASAESLRARTPGAPELRRPSMVARSGGGSGGLYLEQDPDRVIWQGSMWFLRTKGGLKQWKRSWAVLRPRNLILYRDSSEYSPHLVVPLSSILNVVDLDPISKTKRHCLQVITEEKRFRLCAVDEESLVHCLGAFKSLLAKRRELEARVAATISAEGVVPTAFALSHSPPRMVLSSAVATTVAAN</sequence>
<feature type="domain" description="PH" evidence="2">
    <location>
        <begin position="311"/>
        <end position="410"/>
    </location>
</feature>
<accession>J3P3X5</accession>
<reference evidence="3" key="3">
    <citation type="submission" date="2010-09" db="EMBL/GenBank/DDBJ databases">
        <title>Annotation of Gaeumannomyces graminis var. tritici R3-111a-1.</title>
        <authorList>
            <consortium name="The Broad Institute Genome Sequencing Platform"/>
            <person name="Ma L.-J."/>
            <person name="Dead R."/>
            <person name="Young S.K."/>
            <person name="Zeng Q."/>
            <person name="Gargeya S."/>
            <person name="Fitzgerald M."/>
            <person name="Haas B."/>
            <person name="Abouelleil A."/>
            <person name="Alvarado L."/>
            <person name="Arachchi H.M."/>
            <person name="Berlin A."/>
            <person name="Brown A."/>
            <person name="Chapman S.B."/>
            <person name="Chen Z."/>
            <person name="Dunbar C."/>
            <person name="Freedman E."/>
            <person name="Gearin G."/>
            <person name="Gellesch M."/>
            <person name="Goldberg J."/>
            <person name="Griggs A."/>
            <person name="Gujja S."/>
            <person name="Heiman D."/>
            <person name="Howarth C."/>
            <person name="Larson L."/>
            <person name="Lui A."/>
            <person name="MacDonald P.J.P."/>
            <person name="Mehta T."/>
            <person name="Montmayeur A."/>
            <person name="Murphy C."/>
            <person name="Neiman D."/>
            <person name="Pearson M."/>
            <person name="Priest M."/>
            <person name="Roberts A."/>
            <person name="Saif S."/>
            <person name="Shea T."/>
            <person name="Shenoy N."/>
            <person name="Sisk P."/>
            <person name="Stolte C."/>
            <person name="Sykes S."/>
            <person name="Yandava C."/>
            <person name="Wortman J."/>
            <person name="Nusbaum C."/>
            <person name="Birren B."/>
        </authorList>
    </citation>
    <scope>NUCLEOTIDE SEQUENCE</scope>
    <source>
        <strain evidence="3">R3-111a-1</strain>
    </source>
</reference>
<dbReference type="SMART" id="SM00233">
    <property type="entry name" value="PH"/>
    <property type="match status" value="2"/>
</dbReference>
<evidence type="ECO:0000259" key="2">
    <source>
        <dbReference type="PROSITE" id="PS50003"/>
    </source>
</evidence>
<dbReference type="RefSeq" id="XP_009224313.1">
    <property type="nucleotide sequence ID" value="XM_009226049.1"/>
</dbReference>
<reference evidence="4" key="4">
    <citation type="journal article" date="2015" name="G3 (Bethesda)">
        <title>Genome sequences of three phytopathogenic species of the Magnaporthaceae family of fungi.</title>
        <authorList>
            <person name="Okagaki L.H."/>
            <person name="Nunes C.C."/>
            <person name="Sailsbery J."/>
            <person name="Clay B."/>
            <person name="Brown D."/>
            <person name="John T."/>
            <person name="Oh Y."/>
            <person name="Young N."/>
            <person name="Fitzgerald M."/>
            <person name="Haas B.J."/>
            <person name="Zeng Q."/>
            <person name="Young S."/>
            <person name="Adiconis X."/>
            <person name="Fan L."/>
            <person name="Levin J.Z."/>
            <person name="Mitchell T.K."/>
            <person name="Okubara P.A."/>
            <person name="Farman M.L."/>
            <person name="Kohn L.M."/>
            <person name="Birren B."/>
            <person name="Ma L.-J."/>
            <person name="Dean R.A."/>
        </authorList>
    </citation>
    <scope>NUCLEOTIDE SEQUENCE</scope>
    <source>
        <strain evidence="4">R3-111a-1</strain>
    </source>
</reference>
<dbReference type="Proteomes" id="UP000006039">
    <property type="component" value="Unassembled WGS sequence"/>
</dbReference>
<evidence type="ECO:0000313" key="4">
    <source>
        <dbReference type="EnsemblFungi" id="EJT74369"/>
    </source>
</evidence>
<dbReference type="SUPFAM" id="SSF50729">
    <property type="entry name" value="PH domain-like"/>
    <property type="match status" value="2"/>
</dbReference>
<evidence type="ECO:0000256" key="1">
    <source>
        <dbReference type="SAM" id="MobiDB-lite"/>
    </source>
</evidence>
<proteinExistence type="predicted"/>
<protein>
    <recommendedName>
        <fullName evidence="2">PH domain-containing protein</fullName>
    </recommendedName>
</protein>
<feature type="domain" description="PH" evidence="2">
    <location>
        <begin position="71"/>
        <end position="167"/>
    </location>
</feature>
<dbReference type="PANTHER" id="PTHR14336">
    <property type="entry name" value="TANDEM PH DOMAIN CONTAINING PROTEIN"/>
    <property type="match status" value="1"/>
</dbReference>
<dbReference type="OrthoDB" id="2157866at2759"/>
<dbReference type="InterPro" id="IPR051707">
    <property type="entry name" value="PI-Interact_SigTrans_Reg"/>
</dbReference>
<dbReference type="GeneID" id="20348668"/>
<evidence type="ECO:0000313" key="3">
    <source>
        <dbReference type="EMBL" id="EJT74369.1"/>
    </source>
</evidence>
<dbReference type="CDD" id="cd13299">
    <property type="entry name" value="PH2_PH_fungal"/>
    <property type="match status" value="1"/>
</dbReference>
<dbReference type="InterPro" id="IPR001849">
    <property type="entry name" value="PH_domain"/>
</dbReference>
<dbReference type="AlphaFoldDB" id="J3P3X5"/>
<dbReference type="Gene3D" id="2.30.29.30">
    <property type="entry name" value="Pleckstrin-homology domain (PH domain)/Phosphotyrosine-binding domain (PTB)"/>
    <property type="match status" value="2"/>
</dbReference>
<dbReference type="PROSITE" id="PS50003">
    <property type="entry name" value="PH_DOMAIN"/>
    <property type="match status" value="2"/>
</dbReference>
<reference evidence="3" key="2">
    <citation type="submission" date="2010-07" db="EMBL/GenBank/DDBJ databases">
        <authorList>
            <consortium name="The Broad Institute Genome Sequencing Platform"/>
            <consortium name="Broad Institute Genome Sequencing Center for Infectious Disease"/>
            <person name="Ma L.-J."/>
            <person name="Dead R."/>
            <person name="Young S."/>
            <person name="Zeng Q."/>
            <person name="Koehrsen M."/>
            <person name="Alvarado L."/>
            <person name="Berlin A."/>
            <person name="Chapman S.B."/>
            <person name="Chen Z."/>
            <person name="Freedman E."/>
            <person name="Gellesch M."/>
            <person name="Goldberg J."/>
            <person name="Griggs A."/>
            <person name="Gujja S."/>
            <person name="Heilman E.R."/>
            <person name="Heiman D."/>
            <person name="Hepburn T."/>
            <person name="Howarth C."/>
            <person name="Jen D."/>
            <person name="Larson L."/>
            <person name="Mehta T."/>
            <person name="Neiman D."/>
            <person name="Pearson M."/>
            <person name="Roberts A."/>
            <person name="Saif S."/>
            <person name="Shea T."/>
            <person name="Shenoy N."/>
            <person name="Sisk P."/>
            <person name="Stolte C."/>
            <person name="Sykes S."/>
            <person name="Walk T."/>
            <person name="White J."/>
            <person name="Yandava C."/>
            <person name="Haas B."/>
            <person name="Nusbaum C."/>
            <person name="Birren B."/>
        </authorList>
    </citation>
    <scope>NUCLEOTIDE SEQUENCE</scope>
    <source>
        <strain evidence="3">R3-111a-1</strain>
    </source>
</reference>
<dbReference type="Pfam" id="PF00169">
    <property type="entry name" value="PH"/>
    <property type="match status" value="2"/>
</dbReference>
<name>J3P3X5_GAET3</name>
<dbReference type="STRING" id="644352.J3P3X5"/>
<organism evidence="3">
    <name type="scientific">Gaeumannomyces tritici (strain R3-111a-1)</name>
    <name type="common">Wheat and barley take-all root rot fungus</name>
    <name type="synonym">Gaeumannomyces graminis var. tritici</name>
    <dbReference type="NCBI Taxonomy" id="644352"/>
    <lineage>
        <taxon>Eukaryota</taxon>
        <taxon>Fungi</taxon>
        <taxon>Dikarya</taxon>
        <taxon>Ascomycota</taxon>
        <taxon>Pezizomycotina</taxon>
        <taxon>Sordariomycetes</taxon>
        <taxon>Sordariomycetidae</taxon>
        <taxon>Magnaporthales</taxon>
        <taxon>Magnaporthaceae</taxon>
        <taxon>Gaeumannomyces</taxon>
    </lineage>
</organism>
<feature type="region of interest" description="Disordered" evidence="1">
    <location>
        <begin position="194"/>
        <end position="215"/>
    </location>
</feature>
<reference evidence="4" key="5">
    <citation type="submission" date="2018-04" db="UniProtKB">
        <authorList>
            <consortium name="EnsemblFungi"/>
        </authorList>
    </citation>
    <scope>IDENTIFICATION</scope>
    <source>
        <strain evidence="4">R3-111a-1</strain>
    </source>
</reference>